<name>A0ABT0CC65_THEVL</name>
<keyword evidence="6" id="KW-0413">Isomerase</keyword>
<evidence type="ECO:0000259" key="8">
    <source>
        <dbReference type="Pfam" id="PF00408"/>
    </source>
</evidence>
<gene>
    <name evidence="12" type="ORF">JX360_10600</name>
</gene>
<keyword evidence="4 7" id="KW-0479">Metal-binding</keyword>
<dbReference type="CDD" id="cd05800">
    <property type="entry name" value="PGM_like2"/>
    <property type="match status" value="1"/>
</dbReference>
<keyword evidence="5 7" id="KW-0460">Magnesium</keyword>
<dbReference type="Gene3D" id="3.40.120.10">
    <property type="entry name" value="Alpha-D-Glucose-1,6-Bisphosphate, subunit A, domain 3"/>
    <property type="match status" value="3"/>
</dbReference>
<comment type="similarity">
    <text evidence="2 7">Belongs to the phosphohexose mutase family.</text>
</comment>
<evidence type="ECO:0000256" key="7">
    <source>
        <dbReference type="RuleBase" id="RU004326"/>
    </source>
</evidence>
<feature type="domain" description="Alpha-D-phosphohexomutase alpha/beta/alpha" evidence="11">
    <location>
        <begin position="263"/>
        <end position="367"/>
    </location>
</feature>
<dbReference type="Proteomes" id="UP000830835">
    <property type="component" value="Unassembled WGS sequence"/>
</dbReference>
<dbReference type="EMBL" id="JAFIRA010000026">
    <property type="protein sequence ID" value="MCJ2543350.1"/>
    <property type="molecule type" value="Genomic_DNA"/>
</dbReference>
<dbReference type="Pfam" id="PF02879">
    <property type="entry name" value="PGM_PMM_II"/>
    <property type="match status" value="1"/>
</dbReference>
<dbReference type="Pfam" id="PF02880">
    <property type="entry name" value="PGM_PMM_III"/>
    <property type="match status" value="1"/>
</dbReference>
<feature type="domain" description="Alpha-D-phosphohexomutase C-terminal" evidence="8">
    <location>
        <begin position="403"/>
        <end position="455"/>
    </location>
</feature>
<protein>
    <submittedName>
        <fullName evidence="12">Phosphoglucomutase/phosphomannomutase family protein</fullName>
    </submittedName>
</protein>
<dbReference type="PRINTS" id="PR00509">
    <property type="entry name" value="PGMPMM"/>
</dbReference>
<sequence length="470" mass="50805">MPTPPIRFGTDGWRAVIAEGFTFERLGIAAQASAQVLARTYPGAGIVVGYDNRFLSEQFAAHTAEVVASLGIPVYLSACAAPTPAFSWAAKEQGCHGALVITASHNPAHYSGLKVKGGFGGSVPPEVTTEIEQEMQNLSSVNTQKAPIQSWDPWPSYVTQLSRFVDLDALKKSPAKIWVDAMFGSGSGGLTRLLGNTITELQGYRDPLFGGVPPEPLPQNLRKSSQVIAADPAPLKIGLVFDGDADRIAAIDGHGNFLSPQILIPILIDHLAGRRGLRGEIVKTISGSELFVKVAEYYGLPITEMPVGFKYIAERMMSTEVLLGGEESGGIGYLGHIPERDALLSGLYLIEAVTETKQDLSEIYQTLQERAGFTSVYQRRDLHLTDQTQQTQVLKRLHVDPPAEILGQNVVKHFDQDGHKFTLANSSWVMIRGSGTEPLLRLYAEAQDIDSVNSLLDWASEIAKGSAPTA</sequence>
<dbReference type="SUPFAM" id="SSF55957">
    <property type="entry name" value="Phosphoglucomutase, C-terminal domain"/>
    <property type="match status" value="1"/>
</dbReference>
<proteinExistence type="inferred from homology"/>
<evidence type="ECO:0000256" key="1">
    <source>
        <dbReference type="ARBA" id="ARBA00001946"/>
    </source>
</evidence>
<dbReference type="InterPro" id="IPR016066">
    <property type="entry name" value="A-D-PHexomutase_CS"/>
</dbReference>
<evidence type="ECO:0000256" key="2">
    <source>
        <dbReference type="ARBA" id="ARBA00010231"/>
    </source>
</evidence>
<keyword evidence="3" id="KW-0597">Phosphoprotein</keyword>
<evidence type="ECO:0000256" key="5">
    <source>
        <dbReference type="ARBA" id="ARBA00022842"/>
    </source>
</evidence>
<evidence type="ECO:0000256" key="4">
    <source>
        <dbReference type="ARBA" id="ARBA00022723"/>
    </source>
</evidence>
<comment type="caution">
    <text evidence="12">The sequence shown here is derived from an EMBL/GenBank/DDBJ whole genome shotgun (WGS) entry which is preliminary data.</text>
</comment>
<evidence type="ECO:0000259" key="11">
    <source>
        <dbReference type="Pfam" id="PF02880"/>
    </source>
</evidence>
<evidence type="ECO:0000313" key="13">
    <source>
        <dbReference type="Proteomes" id="UP000830835"/>
    </source>
</evidence>
<evidence type="ECO:0000256" key="3">
    <source>
        <dbReference type="ARBA" id="ARBA00022553"/>
    </source>
</evidence>
<evidence type="ECO:0000256" key="6">
    <source>
        <dbReference type="ARBA" id="ARBA00023235"/>
    </source>
</evidence>
<dbReference type="InterPro" id="IPR005846">
    <property type="entry name" value="A-D-PHexomutase_a/b/a-III"/>
</dbReference>
<reference evidence="12" key="1">
    <citation type="submission" date="2021-02" db="EMBL/GenBank/DDBJ databases">
        <title>The CRISPR/cas machinery reduction and long-range gene transfer in the hot spring cyanobacterium Synechococcus.</title>
        <authorList>
            <person name="Dvorak P."/>
            <person name="Jahodarova E."/>
            <person name="Hasler P."/>
            <person name="Poulickova A."/>
        </authorList>
    </citation>
    <scope>NUCLEOTIDE SEQUENCE</scope>
    <source>
        <strain evidence="12">Rupite</strain>
    </source>
</reference>
<dbReference type="InterPro" id="IPR036900">
    <property type="entry name" value="A-D-PHexomutase_C_sf"/>
</dbReference>
<evidence type="ECO:0000313" key="12">
    <source>
        <dbReference type="EMBL" id="MCJ2543350.1"/>
    </source>
</evidence>
<dbReference type="InterPro" id="IPR005843">
    <property type="entry name" value="A-D-PHexomutase_C"/>
</dbReference>
<dbReference type="InterPro" id="IPR005845">
    <property type="entry name" value="A-D-PHexomutase_a/b/a-II"/>
</dbReference>
<dbReference type="InterPro" id="IPR005841">
    <property type="entry name" value="Alpha-D-phosphohexomutase_SF"/>
</dbReference>
<evidence type="ECO:0000259" key="10">
    <source>
        <dbReference type="Pfam" id="PF02879"/>
    </source>
</evidence>
<keyword evidence="13" id="KW-1185">Reference proteome</keyword>
<dbReference type="Pfam" id="PF00408">
    <property type="entry name" value="PGM_PMM_IV"/>
    <property type="match status" value="1"/>
</dbReference>
<evidence type="ECO:0000259" key="9">
    <source>
        <dbReference type="Pfam" id="PF02878"/>
    </source>
</evidence>
<feature type="domain" description="Alpha-D-phosphohexomutase alpha/beta/alpha" evidence="10">
    <location>
        <begin position="156"/>
        <end position="255"/>
    </location>
</feature>
<dbReference type="Pfam" id="PF02878">
    <property type="entry name" value="PGM_PMM_I"/>
    <property type="match status" value="1"/>
</dbReference>
<dbReference type="PANTHER" id="PTHR45745:SF1">
    <property type="entry name" value="PHOSPHOGLUCOMUTASE 2B-RELATED"/>
    <property type="match status" value="1"/>
</dbReference>
<dbReference type="Gene3D" id="3.30.310.50">
    <property type="entry name" value="Alpha-D-phosphohexomutase, C-terminal domain"/>
    <property type="match status" value="1"/>
</dbReference>
<dbReference type="PROSITE" id="PS00710">
    <property type="entry name" value="PGM_PMM"/>
    <property type="match status" value="1"/>
</dbReference>
<accession>A0ABT0CC65</accession>
<dbReference type="RefSeq" id="WP_244350626.1">
    <property type="nucleotide sequence ID" value="NZ_JAFIRA010000026.1"/>
</dbReference>
<dbReference type="SUPFAM" id="SSF53738">
    <property type="entry name" value="Phosphoglucomutase, first 3 domains"/>
    <property type="match status" value="2"/>
</dbReference>
<feature type="domain" description="Alpha-D-phosphohexomutase alpha/beta/alpha" evidence="9">
    <location>
        <begin position="7"/>
        <end position="139"/>
    </location>
</feature>
<dbReference type="PANTHER" id="PTHR45745">
    <property type="entry name" value="PHOSPHOMANNOMUTASE 45A"/>
    <property type="match status" value="1"/>
</dbReference>
<dbReference type="InterPro" id="IPR016055">
    <property type="entry name" value="A-D-PHexomutase_a/b/a-I/II/III"/>
</dbReference>
<dbReference type="InterPro" id="IPR005844">
    <property type="entry name" value="A-D-PHexomutase_a/b/a-I"/>
</dbReference>
<organism evidence="12 13">
    <name type="scientific">Thermostichus vulcanus str. 'Rupite'</name>
    <dbReference type="NCBI Taxonomy" id="2813851"/>
    <lineage>
        <taxon>Bacteria</taxon>
        <taxon>Bacillati</taxon>
        <taxon>Cyanobacteriota</taxon>
        <taxon>Cyanophyceae</taxon>
        <taxon>Thermostichales</taxon>
        <taxon>Thermostichaceae</taxon>
        <taxon>Thermostichus</taxon>
    </lineage>
</organism>
<comment type="cofactor">
    <cofactor evidence="1">
        <name>Mg(2+)</name>
        <dbReference type="ChEBI" id="CHEBI:18420"/>
    </cofactor>
</comment>